<evidence type="ECO:0000256" key="12">
    <source>
        <dbReference type="RuleBase" id="RU367108"/>
    </source>
</evidence>
<evidence type="ECO:0000259" key="13">
    <source>
        <dbReference type="PROSITE" id="PS50102"/>
    </source>
</evidence>
<evidence type="ECO:0000256" key="11">
    <source>
        <dbReference type="PROSITE-ProRule" id="PRU00176"/>
    </source>
</evidence>
<keyword evidence="5 12" id="KW-0999">Mitochondrion inner membrane</keyword>
<dbReference type="InterPro" id="IPR039627">
    <property type="entry name" value="Yme2_C"/>
</dbReference>
<evidence type="ECO:0000256" key="4">
    <source>
        <dbReference type="ARBA" id="ARBA00022692"/>
    </source>
</evidence>
<evidence type="ECO:0000256" key="2">
    <source>
        <dbReference type="ARBA" id="ARBA00010320"/>
    </source>
</evidence>
<keyword evidence="6" id="KW-0809">Transit peptide</keyword>
<dbReference type="RefSeq" id="XP_056035212.1">
    <property type="nucleotide sequence ID" value="XM_056179686.1"/>
</dbReference>
<sequence>MSLLFSSLFRNGNRFRAVKPPFLFHKAAHSLIAHDIGHIPLDKSECLFFLDNLVNTPTFLNVQRYTAFFFQKNLRNQIQRAFPSSPSFHLEDIIFRWQDGGAFLKVRHAETLEDTEQIFTTLRTAFKERPITSLLHPFSTPTPHIVHGRPWLQDLYAFPARTIVLNFEGPNLSQEKLYSIFRNYGKLRSVEVVTEERAILKFSSLRAATAALNCMHGTRMKDTKFHMRYQHTNRFLSLKDWLVSHPRFAIPLIAALITVVTASLFDPIRRFFVETNIVHGQTLRNIRLFSLVKKTRDIVFSSFQDHDSVDRTPIWTTREKDCEKLQEWLDEALHSFIVVQGPRGSGKRDLVDRAVGDRKHVLLFDCDRLFSGTSQEMFVSSLASQTGYFPLFSFLNSLSSMIDMAAQGLIGQKTGIVSSSEGQVRQILSTTQAVLRKLALGEQENTQHSNVLDESEYLEVHADRLPIVVLDNFQLRKLSNPMQRMIAEWAGNLVKEGIVHVLMLTPDIGGTKTLEQYVGGWENRTLLLGDADPSLARRYVLDSIPEEMQTEKLEKELKKQLPKIGGRLRDLDYVARRLKVNNSSVSDAIGGIISQNTSDILQSFLRSNSLSFGNDKKPIYTSEQAWILISLLSQREHVPYHKLMLDPLFKGCDDAVRALEEDELITITTVNARPDKIFAGKPVYVTAFQQLINDSILRASMSQARCNAIIGLCTSAIRNDEEELQLLKGLGNLESGMKERARYLLARIKKNQSVIEENERLGERFTAELSSNE</sequence>
<evidence type="ECO:0000256" key="9">
    <source>
        <dbReference type="ARBA" id="ARBA00023136"/>
    </source>
</evidence>
<evidence type="ECO:0000256" key="7">
    <source>
        <dbReference type="ARBA" id="ARBA00022989"/>
    </source>
</evidence>
<dbReference type="GeneID" id="80874375"/>
<evidence type="ECO:0000256" key="8">
    <source>
        <dbReference type="ARBA" id="ARBA00023128"/>
    </source>
</evidence>
<dbReference type="Gene3D" id="3.30.70.330">
    <property type="match status" value="1"/>
</dbReference>
<comment type="similarity">
    <text evidence="2 12">Belongs to the YME2 family.</text>
</comment>
<evidence type="ECO:0000313" key="15">
    <source>
        <dbReference type="Proteomes" id="UP001212411"/>
    </source>
</evidence>
<evidence type="ECO:0000256" key="1">
    <source>
        <dbReference type="ARBA" id="ARBA00004434"/>
    </source>
</evidence>
<evidence type="ECO:0000256" key="3">
    <source>
        <dbReference type="ARBA" id="ARBA00020222"/>
    </source>
</evidence>
<keyword evidence="12" id="KW-0507">mRNA processing</keyword>
<comment type="subcellular location">
    <subcellularLocation>
        <location evidence="1 12">Mitochondrion inner membrane</location>
        <topology evidence="1 12">Single-pass membrane protein</topology>
    </subcellularLocation>
</comment>
<dbReference type="SMART" id="SM00360">
    <property type="entry name" value="RRM"/>
    <property type="match status" value="1"/>
</dbReference>
<gene>
    <name evidence="14" type="ORF">SOMG_00893</name>
</gene>
<keyword evidence="8 12" id="KW-0496">Mitochondrion</keyword>
<dbReference type="Pfam" id="PF10443">
    <property type="entry name" value="RNA12"/>
    <property type="match status" value="1"/>
</dbReference>
<dbReference type="GO" id="GO:0006397">
    <property type="term" value="P:mRNA processing"/>
    <property type="evidence" value="ECO:0007669"/>
    <property type="project" value="UniProtKB-UniRule"/>
</dbReference>
<dbReference type="InterPro" id="IPR018850">
    <property type="entry name" value="Mt_escape_2_C"/>
</dbReference>
<name>A0AAF0AUK9_9SCHI</name>
<accession>A0AAF0AUK9</accession>
<evidence type="ECO:0000256" key="5">
    <source>
        <dbReference type="ARBA" id="ARBA00022792"/>
    </source>
</evidence>
<comment type="function">
    <text evidence="10 12">Plays a role in maintaining the mitochondrial genome and in controlling the mtDNA escape. Involved in the regulation of mtDNA nucleotide structure and number. May have a dispensable role in early maturation of pre-rRNA.</text>
</comment>
<feature type="domain" description="RRM" evidence="13">
    <location>
        <begin position="160"/>
        <end position="232"/>
    </location>
</feature>
<evidence type="ECO:0000256" key="6">
    <source>
        <dbReference type="ARBA" id="ARBA00022946"/>
    </source>
</evidence>
<keyword evidence="9" id="KW-0472">Membrane</keyword>
<keyword evidence="11 12" id="KW-0694">RNA-binding</keyword>
<dbReference type="InterPro" id="IPR012677">
    <property type="entry name" value="Nucleotide-bd_a/b_plait_sf"/>
</dbReference>
<dbReference type="Proteomes" id="UP001212411">
    <property type="component" value="Chromosome 1"/>
</dbReference>
<keyword evidence="4" id="KW-0812">Transmembrane</keyword>
<dbReference type="EMBL" id="CP115611">
    <property type="protein sequence ID" value="WBW70969.1"/>
    <property type="molecule type" value="Genomic_DNA"/>
</dbReference>
<proteinExistence type="inferred from homology"/>
<dbReference type="PROSITE" id="PS50102">
    <property type="entry name" value="RRM"/>
    <property type="match status" value="1"/>
</dbReference>
<dbReference type="GO" id="GO:0003723">
    <property type="term" value="F:RNA binding"/>
    <property type="evidence" value="ECO:0007669"/>
    <property type="project" value="UniProtKB-UniRule"/>
</dbReference>
<dbReference type="InterPro" id="IPR000504">
    <property type="entry name" value="RRM_dom"/>
</dbReference>
<dbReference type="InterPro" id="IPR027417">
    <property type="entry name" value="P-loop_NTPase"/>
</dbReference>
<evidence type="ECO:0000256" key="10">
    <source>
        <dbReference type="ARBA" id="ARBA00025276"/>
    </source>
</evidence>
<dbReference type="InterPro" id="IPR035979">
    <property type="entry name" value="RBD_domain_sf"/>
</dbReference>
<evidence type="ECO:0000313" key="14">
    <source>
        <dbReference type="EMBL" id="WBW70969.1"/>
    </source>
</evidence>
<organism evidence="14 15">
    <name type="scientific">Schizosaccharomyces osmophilus</name>
    <dbReference type="NCBI Taxonomy" id="2545709"/>
    <lineage>
        <taxon>Eukaryota</taxon>
        <taxon>Fungi</taxon>
        <taxon>Dikarya</taxon>
        <taxon>Ascomycota</taxon>
        <taxon>Taphrinomycotina</taxon>
        <taxon>Schizosaccharomycetes</taxon>
        <taxon>Schizosaccharomycetales</taxon>
        <taxon>Schizosaccharomycetaceae</taxon>
        <taxon>Schizosaccharomyces</taxon>
    </lineage>
</organism>
<dbReference type="Gene3D" id="3.40.50.300">
    <property type="entry name" value="P-loop containing nucleotide triphosphate hydrolases"/>
    <property type="match status" value="1"/>
</dbReference>
<reference evidence="14 15" key="1">
    <citation type="journal article" date="2023" name="G3 (Bethesda)">
        <title>A high-quality reference genome for the fission yeast Schizosaccharomyces osmophilus.</title>
        <authorList>
            <person name="Jia G.S."/>
            <person name="Zhang W.C."/>
            <person name="Liang Y."/>
            <person name="Liu X.H."/>
            <person name="Rhind N."/>
            <person name="Pidoux A."/>
            <person name="Brysch-Herzberg M."/>
            <person name="Du L.L."/>
        </authorList>
    </citation>
    <scope>NUCLEOTIDE SEQUENCE [LARGE SCALE GENOMIC DNA]</scope>
    <source>
        <strain evidence="14 15">CBS 15793</strain>
    </source>
</reference>
<protein>
    <recommendedName>
        <fullName evidence="3 12">Mitochondrial escape protein 2</fullName>
    </recommendedName>
</protein>
<dbReference type="PANTHER" id="PTHR32198">
    <property type="entry name" value="MITOCHONDRIAL ESCAPE PROTEIN 2"/>
    <property type="match status" value="1"/>
</dbReference>
<dbReference type="GO" id="GO:0005743">
    <property type="term" value="C:mitochondrial inner membrane"/>
    <property type="evidence" value="ECO:0007669"/>
    <property type="project" value="UniProtKB-SubCell"/>
</dbReference>
<keyword evidence="7" id="KW-1133">Transmembrane helix</keyword>
<dbReference type="AlphaFoldDB" id="A0AAF0AUK9"/>
<dbReference type="SUPFAM" id="SSF54928">
    <property type="entry name" value="RNA-binding domain, RBD"/>
    <property type="match status" value="1"/>
</dbReference>
<keyword evidence="15" id="KW-1185">Reference proteome</keyword>
<dbReference type="Pfam" id="PF00076">
    <property type="entry name" value="RRM_1"/>
    <property type="match status" value="1"/>
</dbReference>
<dbReference type="PANTHER" id="PTHR32198:SF2">
    <property type="entry name" value="MITOCHONDRIAL ESCAPE PROTEIN 2"/>
    <property type="match status" value="1"/>
</dbReference>
<dbReference type="KEGG" id="som:SOMG_00893"/>